<dbReference type="NCBIfam" id="TIGR03621">
    <property type="entry name" value="F420_MSMEG_2516"/>
    <property type="match status" value="1"/>
</dbReference>
<dbReference type="PANTHER" id="PTHR42847:SF4">
    <property type="entry name" value="ALKANESULFONATE MONOOXYGENASE-RELATED"/>
    <property type="match status" value="1"/>
</dbReference>
<keyword evidence="8" id="KW-1185">Reference proteome</keyword>
<sequence length="365" mass="39166">MAGRPGRAIGALSPIRPAPHDAYDAPPDDHAIQSGGSPTPRAPREDDIATPPRPFRFTASMPALTQPVARWRDEIRRIEDLGFSSVSVSDHFTGGWAMDPLVAMTVAAEATTRLRVLGMVFCNDFRHPVLLHKSLANLDVFSGGRVEVGLGAGWLRDDHDAAGLPFDPPDVRVARLAESVEVISALFGDKPVTFVGRHYQLTGLAGLPKPVQRPRPPLLIGGGSRRILELAGRTADIVGINPRLAPDVDPRTAVAEMSPERMDRKVAWARTAASAAGRDPGALEFQLRMFDVRVTHRGVEHRATSSHAALASPAALASSPSVLHGTVDECVDRLEEIRQRYGVNYLHLGGNLAAAAPIVARLAGR</sequence>
<dbReference type="InterPro" id="IPR050172">
    <property type="entry name" value="SsuD_RutA_monooxygenase"/>
</dbReference>
<protein>
    <submittedName>
        <fullName evidence="7">TIGR03621 family F420-dependent LLM class oxidoreductase</fullName>
    </submittedName>
</protein>
<dbReference type="Gene3D" id="3.20.20.30">
    <property type="entry name" value="Luciferase-like domain"/>
    <property type="match status" value="1"/>
</dbReference>
<keyword evidence="2" id="KW-0288">FMN</keyword>
<organism evidence="7 8">
    <name type="scientific">Micromonospora sonneratiae</name>
    <dbReference type="NCBI Taxonomy" id="1184706"/>
    <lineage>
        <taxon>Bacteria</taxon>
        <taxon>Bacillati</taxon>
        <taxon>Actinomycetota</taxon>
        <taxon>Actinomycetes</taxon>
        <taxon>Micromonosporales</taxon>
        <taxon>Micromonosporaceae</taxon>
        <taxon>Micromonospora</taxon>
    </lineage>
</organism>
<evidence type="ECO:0000259" key="6">
    <source>
        <dbReference type="Pfam" id="PF00296"/>
    </source>
</evidence>
<keyword evidence="3" id="KW-0560">Oxidoreductase</keyword>
<proteinExistence type="predicted"/>
<evidence type="ECO:0000256" key="3">
    <source>
        <dbReference type="ARBA" id="ARBA00023002"/>
    </source>
</evidence>
<dbReference type="InterPro" id="IPR011251">
    <property type="entry name" value="Luciferase-like_dom"/>
</dbReference>
<dbReference type="PANTHER" id="PTHR42847">
    <property type="entry name" value="ALKANESULFONATE MONOOXYGENASE"/>
    <property type="match status" value="1"/>
</dbReference>
<keyword evidence="1" id="KW-0285">Flavoprotein</keyword>
<evidence type="ECO:0000256" key="5">
    <source>
        <dbReference type="SAM" id="MobiDB-lite"/>
    </source>
</evidence>
<feature type="domain" description="Luciferase-like" evidence="6">
    <location>
        <begin position="63"/>
        <end position="342"/>
    </location>
</feature>
<name>A0ABW3YIC6_9ACTN</name>
<dbReference type="EMBL" id="JBHTMP010000031">
    <property type="protein sequence ID" value="MFD1323411.1"/>
    <property type="molecule type" value="Genomic_DNA"/>
</dbReference>
<reference evidence="8" key="1">
    <citation type="journal article" date="2019" name="Int. J. Syst. Evol. Microbiol.">
        <title>The Global Catalogue of Microorganisms (GCM) 10K type strain sequencing project: providing services to taxonomists for standard genome sequencing and annotation.</title>
        <authorList>
            <consortium name="The Broad Institute Genomics Platform"/>
            <consortium name="The Broad Institute Genome Sequencing Center for Infectious Disease"/>
            <person name="Wu L."/>
            <person name="Ma J."/>
        </authorList>
    </citation>
    <scope>NUCLEOTIDE SEQUENCE [LARGE SCALE GENOMIC DNA]</scope>
    <source>
        <strain evidence="8">JCM 31037</strain>
    </source>
</reference>
<dbReference type="InterPro" id="IPR036661">
    <property type="entry name" value="Luciferase-like_sf"/>
</dbReference>
<feature type="compositionally biased region" description="Basic and acidic residues" evidence="5">
    <location>
        <begin position="18"/>
        <end position="31"/>
    </location>
</feature>
<evidence type="ECO:0000313" key="7">
    <source>
        <dbReference type="EMBL" id="MFD1323411.1"/>
    </source>
</evidence>
<dbReference type="Proteomes" id="UP001597260">
    <property type="component" value="Unassembled WGS sequence"/>
</dbReference>
<gene>
    <name evidence="7" type="ORF">ACFQ4H_20180</name>
</gene>
<dbReference type="InterPro" id="IPR019923">
    <property type="entry name" value="Lucif-like_OxRdtase_MSMEG_2516"/>
</dbReference>
<evidence type="ECO:0000256" key="4">
    <source>
        <dbReference type="ARBA" id="ARBA00023033"/>
    </source>
</evidence>
<accession>A0ABW3YIC6</accession>
<evidence type="ECO:0000256" key="1">
    <source>
        <dbReference type="ARBA" id="ARBA00022630"/>
    </source>
</evidence>
<evidence type="ECO:0000256" key="2">
    <source>
        <dbReference type="ARBA" id="ARBA00022643"/>
    </source>
</evidence>
<feature type="region of interest" description="Disordered" evidence="5">
    <location>
        <begin position="1"/>
        <end position="58"/>
    </location>
</feature>
<dbReference type="RefSeq" id="WP_377572582.1">
    <property type="nucleotide sequence ID" value="NZ_JBHTMP010000031.1"/>
</dbReference>
<dbReference type="SUPFAM" id="SSF51679">
    <property type="entry name" value="Bacterial luciferase-like"/>
    <property type="match status" value="1"/>
</dbReference>
<dbReference type="Pfam" id="PF00296">
    <property type="entry name" value="Bac_luciferase"/>
    <property type="match status" value="1"/>
</dbReference>
<comment type="caution">
    <text evidence="7">The sequence shown here is derived from an EMBL/GenBank/DDBJ whole genome shotgun (WGS) entry which is preliminary data.</text>
</comment>
<keyword evidence="4" id="KW-0503">Monooxygenase</keyword>
<evidence type="ECO:0000313" key="8">
    <source>
        <dbReference type="Proteomes" id="UP001597260"/>
    </source>
</evidence>